<accession>A0AA39IN99</accession>
<sequence length="935" mass="105550">MAETIPEDLRFERLSINDPTAKKDPAPASSFDQRVELLSSYLEICISEGAKAYRYDVEICSVRAGRPLTKGPADDGHGSMRRTVCYHLLYSALVKSNGFGTGKGYLLPLVYNRQNVIYFAEPLPEDFVTIVLDTDEDFGGVSKYVSCLLDTDDGVRISISKAPSEEESVLDLHQAIFELPSLDDEAISTRNRSFRMFLELLTTAPSLFNETHVAFGSSLFEKMNKNSAKELDMGNGKHMLRGVKKGVSIIEKNGIPYPAMVVDAKTSAFFKEQALIDSVKEFGNGDRPPPRENRAVWKKIEALFKDVRVILVGKACAGNRKKLSFPIERLTKETAEELKAFSKDFRGSVAQYFKRILGRRLKYPSLPCAVHKTVAGRDRKEVACYYPLELLYVADGQKVPLEKADQEHTTILQKQNAVVPDDRFKLIDEQLHKIGLFSEKDRILKAFGVRIGDFISTQAGIRVSPMIEVAGSKQIKIDQLKANWRFAMKGPYAYPVVVKKWVVLHSCRDGDIPSILNFVTKMVQVASRRGMDIEPPQILNIKSLGRTLPSAFEALATNPPYLAMYISAFGKFEKSKEDRELSHDLLKVCEQHYGILTQHVCLKRVNDVVKFNKLTVLDNIIHKTNMKMGGLNVIPRVEKLGKRMELDSGNFLVIAYDVCHPPPAKPQERRMVRSLDASLSSFQPSVVGIVANCAGHPHAFIGDYHYQASRNEEVDESVLMVRTHWIFENLETYRQDQSRPKHIVILRDGVSEGQHRMAMEHELDAIRRAVHQLDPSYDPTFTLVIATKRHNKRFFNMVNGHATNTQPGTVVDRDVTRAGVTQFYMQSHFPLLGTVKMPQYDVLIDEANFSMDELQAFVNCMCHSHQIVDSAISIPEPVFAADELAKRGWNNFVETKKTFPGTIPEDPHTQLTNFDELTNRLAYWRTPLSGIRFNA</sequence>
<reference evidence="3" key="1">
    <citation type="submission" date="2023-06" db="EMBL/GenBank/DDBJ databases">
        <title>Genomic analysis of the entomopathogenic nematode Steinernema hermaphroditum.</title>
        <authorList>
            <person name="Schwarz E.M."/>
            <person name="Heppert J.K."/>
            <person name="Baniya A."/>
            <person name="Schwartz H.T."/>
            <person name="Tan C.-H."/>
            <person name="Antoshechkin I."/>
            <person name="Sternberg P.W."/>
            <person name="Goodrich-Blair H."/>
            <person name="Dillman A.R."/>
        </authorList>
    </citation>
    <scope>NUCLEOTIDE SEQUENCE</scope>
    <source>
        <strain evidence="3">PS9179</strain>
        <tissue evidence="3">Whole animal</tissue>
    </source>
</reference>
<dbReference type="Gene3D" id="3.40.50.2300">
    <property type="match status" value="1"/>
</dbReference>
<dbReference type="SUPFAM" id="SSF53098">
    <property type="entry name" value="Ribonuclease H-like"/>
    <property type="match status" value="1"/>
</dbReference>
<dbReference type="Proteomes" id="UP001175271">
    <property type="component" value="Unassembled WGS sequence"/>
</dbReference>
<gene>
    <name evidence="3" type="ORF">QR680_009751</name>
</gene>
<feature type="domain" description="PAZ" evidence="1">
    <location>
        <begin position="274"/>
        <end position="395"/>
    </location>
</feature>
<dbReference type="SUPFAM" id="SSF101690">
    <property type="entry name" value="PAZ domain"/>
    <property type="match status" value="1"/>
</dbReference>
<dbReference type="SMART" id="SM00950">
    <property type="entry name" value="Piwi"/>
    <property type="match status" value="1"/>
</dbReference>
<dbReference type="GO" id="GO:0003723">
    <property type="term" value="F:RNA binding"/>
    <property type="evidence" value="ECO:0007669"/>
    <property type="project" value="InterPro"/>
</dbReference>
<organism evidence="3 4">
    <name type="scientific">Steinernema hermaphroditum</name>
    <dbReference type="NCBI Taxonomy" id="289476"/>
    <lineage>
        <taxon>Eukaryota</taxon>
        <taxon>Metazoa</taxon>
        <taxon>Ecdysozoa</taxon>
        <taxon>Nematoda</taxon>
        <taxon>Chromadorea</taxon>
        <taxon>Rhabditida</taxon>
        <taxon>Tylenchina</taxon>
        <taxon>Panagrolaimomorpha</taxon>
        <taxon>Strongyloidoidea</taxon>
        <taxon>Steinernematidae</taxon>
        <taxon>Steinernema</taxon>
    </lineage>
</organism>
<proteinExistence type="predicted"/>
<feature type="domain" description="Piwi" evidence="2">
    <location>
        <begin position="561"/>
        <end position="886"/>
    </location>
</feature>
<dbReference type="InterPro" id="IPR036397">
    <property type="entry name" value="RNaseH_sf"/>
</dbReference>
<dbReference type="Gene3D" id="3.30.420.10">
    <property type="entry name" value="Ribonuclease H-like superfamily/Ribonuclease H"/>
    <property type="match status" value="1"/>
</dbReference>
<evidence type="ECO:0000313" key="3">
    <source>
        <dbReference type="EMBL" id="KAK0426524.1"/>
    </source>
</evidence>
<dbReference type="InterPro" id="IPR012337">
    <property type="entry name" value="RNaseH-like_sf"/>
</dbReference>
<dbReference type="EMBL" id="JAUCMV010000001">
    <property type="protein sequence ID" value="KAK0426524.1"/>
    <property type="molecule type" value="Genomic_DNA"/>
</dbReference>
<protein>
    <recommendedName>
        <fullName evidence="5">Piwi domain-containing protein</fullName>
    </recommendedName>
</protein>
<evidence type="ECO:0000259" key="1">
    <source>
        <dbReference type="PROSITE" id="PS50821"/>
    </source>
</evidence>
<comment type="caution">
    <text evidence="3">The sequence shown here is derived from an EMBL/GenBank/DDBJ whole genome shotgun (WGS) entry which is preliminary data.</text>
</comment>
<dbReference type="AlphaFoldDB" id="A0AA39IN99"/>
<dbReference type="CDD" id="cd02846">
    <property type="entry name" value="PAZ_argonaute_like"/>
    <property type="match status" value="1"/>
</dbReference>
<evidence type="ECO:0008006" key="5">
    <source>
        <dbReference type="Google" id="ProtNLM"/>
    </source>
</evidence>
<dbReference type="InterPro" id="IPR003100">
    <property type="entry name" value="PAZ_dom"/>
</dbReference>
<evidence type="ECO:0000313" key="4">
    <source>
        <dbReference type="Proteomes" id="UP001175271"/>
    </source>
</evidence>
<dbReference type="PROSITE" id="PS50821">
    <property type="entry name" value="PAZ"/>
    <property type="match status" value="1"/>
</dbReference>
<dbReference type="PANTHER" id="PTHR22891">
    <property type="entry name" value="EUKARYOTIC TRANSLATION INITIATION FACTOR 2C"/>
    <property type="match status" value="1"/>
</dbReference>
<dbReference type="Gene3D" id="2.170.260.10">
    <property type="entry name" value="paz domain"/>
    <property type="match status" value="1"/>
</dbReference>
<name>A0AA39IN99_9BILA</name>
<dbReference type="PROSITE" id="PS50822">
    <property type="entry name" value="PIWI"/>
    <property type="match status" value="1"/>
</dbReference>
<dbReference type="InterPro" id="IPR003165">
    <property type="entry name" value="Piwi"/>
</dbReference>
<dbReference type="Pfam" id="PF02170">
    <property type="entry name" value="PAZ"/>
    <property type="match status" value="1"/>
</dbReference>
<dbReference type="InterPro" id="IPR036085">
    <property type="entry name" value="PAZ_dom_sf"/>
</dbReference>
<evidence type="ECO:0000259" key="2">
    <source>
        <dbReference type="PROSITE" id="PS50822"/>
    </source>
</evidence>
<keyword evidence="4" id="KW-1185">Reference proteome</keyword>
<dbReference type="Pfam" id="PF02171">
    <property type="entry name" value="Piwi"/>
    <property type="match status" value="1"/>
</dbReference>